<dbReference type="KEGG" id="lak:106169062"/>
<protein>
    <submittedName>
        <fullName evidence="4">Mucin-5B-like</fullName>
    </submittedName>
</protein>
<proteinExistence type="predicted"/>
<evidence type="ECO:0000256" key="1">
    <source>
        <dbReference type="SAM" id="MobiDB-lite"/>
    </source>
</evidence>
<name>A0A1S3J1V8_LINAN</name>
<keyword evidence="2" id="KW-0732">Signal</keyword>
<evidence type="ECO:0000313" key="4">
    <source>
        <dbReference type="RefSeq" id="XP_013403809.1"/>
    </source>
</evidence>
<feature type="compositionally biased region" description="Polar residues" evidence="1">
    <location>
        <begin position="1167"/>
        <end position="1182"/>
    </location>
</feature>
<organism evidence="3 4">
    <name type="scientific">Lingula anatina</name>
    <name type="common">Brachiopod</name>
    <name type="synonym">Lingula unguis</name>
    <dbReference type="NCBI Taxonomy" id="7574"/>
    <lineage>
        <taxon>Eukaryota</taxon>
        <taxon>Metazoa</taxon>
        <taxon>Spiralia</taxon>
        <taxon>Lophotrochozoa</taxon>
        <taxon>Brachiopoda</taxon>
        <taxon>Linguliformea</taxon>
        <taxon>Lingulata</taxon>
        <taxon>Lingulida</taxon>
        <taxon>Linguloidea</taxon>
        <taxon>Lingulidae</taxon>
        <taxon>Lingula</taxon>
    </lineage>
</organism>
<sequence>MRLGEAAILLLLVVLCRVSSITGQVLCFTDTTCTLGNYVSTNSSFPGYTSTVSECCDQYGGTALKLLTQLTSDHCHMCTTDICTYCQNAPVVTADGMALADPSPFSCDQPTPAWPAVTTIDVCGPLTNFTQTTIPAVLPSGPYCDFTYQRVYTTYDTCENSAQTVQTIRVKATEGPTFSNLPADTTLSCGDDITLTNPTAQGQCTTATVVLNSLVNTTDASCVNNFAITRTWTATDGCGLQTTASSTVSVRHTTPPTMSSMTASDRTIILNQACNNIPNPDTLTVTGYCGKTLPYSSSDVITNQQCQNRYTIVRTYTATDECGLSTSNTQNIQVRSVTSPTLTVQSDVTVTCDAVPTAVSASASGHCGVGTTVTLASSTRTDGTCPQRYSLRRTWRATDACGLSTETAQNVVVTPKGPPTFTFIPASVTVNCDTDIANTANTGGKAIAQSPCDPDVTVTYTDTNVGKAGCSLTVVRRWVATDNCGAQATAEQNITVGAASGTVKITAPDDTNVAVCPGASVSGEFTGEINVNSLCLQVSDVSVTHSDTVVFSGDGTRTLLRKWTARDICGNEDTDTQYLFVVESRSVSMSSVAEETVKVTLAGDCGTLPAPPTVTAAKQDGTSLQVTYTENKTPGRCPYIYNLTRVWTASDECGNTATKTQTLEVDYAQLPVLSTTPSDITVLCDSIPSVPVVTASGACGMTPTVKLVEEGGKTCPLPSSLTRRWTATDQCGKSTTHAQTIQITSAGPPTFSYVPANVQTECSSAADVISVGKTGGIATATSRCDPTVQVTYADTVLSDDRCKKTIRRTWTATDDCQTTTTASQTIDVTISSGLSLTLPQNTNLVVCQGDSIAAAEVGSTAKVKSISPCLEASEYDLTYDDTMLSEDAVTGMKRIQRTWVATDVCGNKATGSQLLTVSTVAQPSLALEPASLAISCSSLAEVRNLPLPQLRVSGSGAQVQKVEETTNVQGACAGQIINRTFKVTMDCGYDTTLTQSVIASVRTASVVTQPVYLDAQFRTPYLPNNQPSGNPTWTGTNIIWNPDQYSPYRFWNYQTYGAANTPNWAYQHSNMGTFMRPGGQRSRLGANSWNVMAAGTRSQAVLADGDSPAFWNYPGTNAGSQGASGVMQVSSSVGQASVGAQGKGNLSGKGLTALQKMFGPKAKKESTGSGPTATGPSSTGPF</sequence>
<accession>A0A1S3J1V8</accession>
<dbReference type="AlphaFoldDB" id="A0A1S3J1V8"/>
<keyword evidence="3" id="KW-1185">Reference proteome</keyword>
<feature type="signal peptide" evidence="2">
    <location>
        <begin position="1"/>
        <end position="23"/>
    </location>
</feature>
<feature type="region of interest" description="Disordered" evidence="1">
    <location>
        <begin position="1158"/>
        <end position="1182"/>
    </location>
</feature>
<dbReference type="InParanoid" id="A0A1S3J1V8"/>
<feature type="chain" id="PRO_5010262718" evidence="2">
    <location>
        <begin position="24"/>
        <end position="1182"/>
    </location>
</feature>
<dbReference type="GeneID" id="106169062"/>
<dbReference type="Proteomes" id="UP000085678">
    <property type="component" value="Unplaced"/>
</dbReference>
<reference evidence="4" key="1">
    <citation type="submission" date="2025-08" db="UniProtKB">
        <authorList>
            <consortium name="RefSeq"/>
        </authorList>
    </citation>
    <scope>IDENTIFICATION</scope>
    <source>
        <tissue evidence="4">Gonads</tissue>
    </source>
</reference>
<evidence type="ECO:0000313" key="3">
    <source>
        <dbReference type="Proteomes" id="UP000085678"/>
    </source>
</evidence>
<dbReference type="RefSeq" id="XP_013403809.1">
    <property type="nucleotide sequence ID" value="XM_013548355.1"/>
</dbReference>
<gene>
    <name evidence="4" type="primary">LOC106169062</name>
</gene>
<evidence type="ECO:0000256" key="2">
    <source>
        <dbReference type="SAM" id="SignalP"/>
    </source>
</evidence>